<accession>A0ABT9BL92</accession>
<proteinExistence type="predicted"/>
<dbReference type="InterPro" id="IPR011335">
    <property type="entry name" value="Restrct_endonuc-II-like"/>
</dbReference>
<name>A0ABT9BL92_9MICO</name>
<sequence>MFADDDHWRDWAMLALATASDYWGGGGFILVPYDRASGEPSPHFREVVRSYDPDHIVTLEVGATQMDEWYPGYIQISGVKDEAEHARLVRTIHGGVDDANGLRARSLVASWCSPFRSIRLTRDADTRQRETITKLGRADRSDRYRRGLTVAPLPSSTSRVAASASWRSDVGLAAAAKVGVADSESTERGEPELDSIGWMTKPFGEPPVSLLWTTAEPSQTTDEPDWWFRANQGLIQVSRSFTRDKGSVVVGDTGTDFALALAYDRILGRGVWLPSAVLGSADIMRRQVRPAVQSLIADLQQDASSLVVCSTSVPARKVARISESLQKHEYGFETEVDRETVQLRFADTGRSPLFYVVDDHVGASVFLPMAQDEDGTLNALTGLETPIPSELMYSVGSGKVPYWYVEVGMSGDHAPRARDIPASRLTIESGTFPEVQLRASADGVTFDPSSMGFVPGGSLLPGRIGRPRLRSLSLRAWVEGMAAAEGLGVRLSTPGRQAELVRRRIGSRRDLLDLVAGPSLSMLRAFIPYERRPDSRDPDTVVLGLDPYLSFGGIKNLLLDSEERTIEVIDVLTSARLLRRGLILNCSECGRPSFLDADRLGQQYECPQCATMNTLTSDRWRLGSEPRWFFDLYATFRELLASHGDVPILASAALSQRARGYLDTPELEFFELDGGKTVAEIDVISSVNGEVIVVEAKSSNEFSRGKRVDQVKKLLRIAEVLRADRIVLATLQDSWKPGDVEHLAKEAAKSAPFPLHTEVLAALGR</sequence>
<dbReference type="SUPFAM" id="SSF52980">
    <property type="entry name" value="Restriction endonuclease-like"/>
    <property type="match status" value="1"/>
</dbReference>
<gene>
    <name evidence="1" type="ORF">Q5716_06055</name>
</gene>
<keyword evidence="2" id="KW-1185">Reference proteome</keyword>
<evidence type="ECO:0000313" key="2">
    <source>
        <dbReference type="Proteomes" id="UP001241072"/>
    </source>
</evidence>
<comment type="caution">
    <text evidence="1">The sequence shown here is derived from an EMBL/GenBank/DDBJ whole genome shotgun (WGS) entry which is preliminary data.</text>
</comment>
<evidence type="ECO:0000313" key="1">
    <source>
        <dbReference type="EMBL" id="MDO7881788.1"/>
    </source>
</evidence>
<protein>
    <submittedName>
        <fullName evidence="1">Uncharacterized protein</fullName>
    </submittedName>
</protein>
<dbReference type="EMBL" id="JAUQUB010000001">
    <property type="protein sequence ID" value="MDO7881788.1"/>
    <property type="molecule type" value="Genomic_DNA"/>
</dbReference>
<dbReference type="Proteomes" id="UP001241072">
    <property type="component" value="Unassembled WGS sequence"/>
</dbReference>
<reference evidence="1 2" key="1">
    <citation type="submission" date="2023-07" db="EMBL/GenBank/DDBJ databases">
        <title>Protaetiibacter sp. nov WY-16 isolated from soil.</title>
        <authorList>
            <person name="Liu B."/>
            <person name="Wan Y."/>
        </authorList>
    </citation>
    <scope>NUCLEOTIDE SEQUENCE [LARGE SCALE GENOMIC DNA]</scope>
    <source>
        <strain evidence="1 2">WY-16</strain>
    </source>
</reference>
<organism evidence="1 2">
    <name type="scientific">Antiquaquibacter soli</name>
    <dbReference type="NCBI Taxonomy" id="3064523"/>
    <lineage>
        <taxon>Bacteria</taxon>
        <taxon>Bacillati</taxon>
        <taxon>Actinomycetota</taxon>
        <taxon>Actinomycetes</taxon>
        <taxon>Micrococcales</taxon>
        <taxon>Microbacteriaceae</taxon>
        <taxon>Antiquaquibacter</taxon>
    </lineage>
</organism>